<dbReference type="Gene3D" id="3.40.50.1820">
    <property type="entry name" value="alpha/beta hydrolase"/>
    <property type="match status" value="1"/>
</dbReference>
<dbReference type="InterPro" id="IPR000073">
    <property type="entry name" value="AB_hydrolase_1"/>
</dbReference>
<protein>
    <recommendedName>
        <fullName evidence="1">AB hydrolase-1 domain-containing protein</fullName>
    </recommendedName>
</protein>
<dbReference type="InterPro" id="IPR029058">
    <property type="entry name" value="AB_hydrolase_fold"/>
</dbReference>
<dbReference type="EMBL" id="CP021377">
    <property type="protein sequence ID" value="ART81584.1"/>
    <property type="molecule type" value="Genomic_DNA"/>
</dbReference>
<dbReference type="SUPFAM" id="SSF53474">
    <property type="entry name" value="alpha/beta-Hydrolases"/>
    <property type="match status" value="1"/>
</dbReference>
<dbReference type="AlphaFoldDB" id="A0A1Y0D2M7"/>
<evidence type="ECO:0000313" key="2">
    <source>
        <dbReference type="EMBL" id="ART81584.1"/>
    </source>
</evidence>
<reference evidence="2 3" key="1">
    <citation type="journal article" date="2014" name="Int. J. Syst. Evol. Microbiol.">
        <title>Oceanisphaera profunda sp. nov., a marine bacterium isolated from deep-sea sediment, and emended description of the genus Oceanisphaera.</title>
        <authorList>
            <person name="Xu Z."/>
            <person name="Zhang X.Y."/>
            <person name="Su H.N."/>
            <person name="Yu Z.C."/>
            <person name="Liu C."/>
            <person name="Li H."/>
            <person name="Chen X.L."/>
            <person name="Song X.Y."/>
            <person name="Xie B.B."/>
            <person name="Qin Q.L."/>
            <person name="Zhou B.C."/>
            <person name="Shi M."/>
            <person name="Huang Y."/>
            <person name="Zhang Y.Z."/>
        </authorList>
    </citation>
    <scope>NUCLEOTIDE SEQUENCE [LARGE SCALE GENOMIC DNA]</scope>
    <source>
        <strain evidence="2 3">SM1222</strain>
    </source>
</reference>
<organism evidence="2 3">
    <name type="scientific">Oceanisphaera profunda</name>
    <dbReference type="NCBI Taxonomy" id="1416627"/>
    <lineage>
        <taxon>Bacteria</taxon>
        <taxon>Pseudomonadati</taxon>
        <taxon>Pseudomonadota</taxon>
        <taxon>Gammaproteobacteria</taxon>
        <taxon>Aeromonadales</taxon>
        <taxon>Aeromonadaceae</taxon>
        <taxon>Oceanisphaera</taxon>
    </lineage>
</organism>
<evidence type="ECO:0000313" key="3">
    <source>
        <dbReference type="Proteomes" id="UP000243937"/>
    </source>
</evidence>
<name>A0A1Y0D2M7_9GAMM</name>
<feature type="domain" description="AB hydrolase-1" evidence="1">
    <location>
        <begin position="3"/>
        <end position="128"/>
    </location>
</feature>
<keyword evidence="3" id="KW-1185">Reference proteome</keyword>
<dbReference type="RefSeq" id="WP_087034670.1">
    <property type="nucleotide sequence ID" value="NZ_CP021377.1"/>
</dbReference>
<dbReference type="Proteomes" id="UP000243937">
    <property type="component" value="Chromosome"/>
</dbReference>
<evidence type="ECO:0000259" key="1">
    <source>
        <dbReference type="Pfam" id="PF12697"/>
    </source>
</evidence>
<dbReference type="OrthoDB" id="264572at2"/>
<dbReference type="KEGG" id="opf:CBP31_02190"/>
<proteinExistence type="predicted"/>
<dbReference type="Pfam" id="PF12697">
    <property type="entry name" value="Abhydrolase_6"/>
    <property type="match status" value="1"/>
</dbReference>
<gene>
    <name evidence="2" type="ORF">CBP31_02190</name>
</gene>
<sequence>MKVYFAHGKESGPWGSKIARLAELATAQGYAVESIDYRGMDDPDQRVELLVSLLQKETGKVLLVGSSMGGYVALVTAQKLASERPTSAKQASEPVTVAGVFLLAPALYIPGYQVQDYQPNYPPNYQPNGQPNSQRQYAPVAVVHGWSDDIIPAAHSIRFAEQHNCSLHLIPGDHRLNSSMHLVEPLFSQFMRLASESAEDA</sequence>
<accession>A0A1Y0D2M7</accession>